<evidence type="ECO:0000313" key="2">
    <source>
        <dbReference type="Proteomes" id="UP001056890"/>
    </source>
</evidence>
<dbReference type="Proteomes" id="UP001056890">
    <property type="component" value="Chromosome"/>
</dbReference>
<protein>
    <submittedName>
        <fullName evidence="1">Uncharacterized protein</fullName>
    </submittedName>
</protein>
<organism evidence="1 2">
    <name type="scientific">Aeromonas encheleia</name>
    <dbReference type="NCBI Taxonomy" id="73010"/>
    <lineage>
        <taxon>Bacteria</taxon>
        <taxon>Pseudomonadati</taxon>
        <taxon>Pseudomonadota</taxon>
        <taxon>Gammaproteobacteria</taxon>
        <taxon>Aeromonadales</taxon>
        <taxon>Aeromonadaceae</taxon>
        <taxon>Aeromonas</taxon>
    </lineage>
</organism>
<dbReference type="EMBL" id="CP099717">
    <property type="protein sequence ID" value="USV58789.1"/>
    <property type="molecule type" value="Genomic_DNA"/>
</dbReference>
<proteinExistence type="predicted"/>
<accession>A0AAE9MHS1</accession>
<dbReference type="AlphaFoldDB" id="A0AAE9MHS1"/>
<gene>
    <name evidence="1" type="ORF">NHF51_06500</name>
</gene>
<sequence length="194" mass="19897">MNIYYIAVAVCSLSILTNPSRAENRVDLGSQTLSNIRGSMGINMVAGNNNQQGNLAAIAVSGPAVIQFNQQNQSTTHLSGRQSVAISGSALSHNQGLIGINQAAGEANQQLNAFALSLNDDSGMGVVTDINLSTSVAKTPSGKVPTTTTNSIYLDDNALMGSNGVIQVNQVTGQGNQAINMVSLPLAGVVTVSP</sequence>
<evidence type="ECO:0000313" key="1">
    <source>
        <dbReference type="EMBL" id="USV58789.1"/>
    </source>
</evidence>
<dbReference type="RefSeq" id="WP_252995935.1">
    <property type="nucleotide sequence ID" value="NZ_CP099717.1"/>
</dbReference>
<reference evidence="1" key="1">
    <citation type="submission" date="2022-06" db="EMBL/GenBank/DDBJ databases">
        <title>Complete Genome of Aeromonas sp. Strain SOD01 Isolated from an Urban Freshwater Stream.</title>
        <authorList>
            <person name="Williams L.E."/>
            <person name="Brysgel T."/>
            <person name="Capestro E.M."/>
            <person name="Foltz G.V."/>
            <person name="Gardner A.E."/>
            <person name="Ingrassia J."/>
            <person name="Peterson E."/>
            <person name="Arruda J."/>
            <person name="Flaherty I."/>
            <person name="Hunt M."/>
            <person name="Pappas G."/>
            <person name="Ramsaran S."/>
            <person name="Rocha M."/>
        </authorList>
    </citation>
    <scope>NUCLEOTIDE SEQUENCE</scope>
    <source>
        <strain evidence="1">SOD01</strain>
    </source>
</reference>
<keyword evidence="2" id="KW-1185">Reference proteome</keyword>
<name>A0AAE9MHS1_9GAMM</name>